<dbReference type="InterPro" id="IPR049677">
    <property type="entry name" value="QatD"/>
</dbReference>
<dbReference type="PANTHER" id="PTHR46124">
    <property type="entry name" value="D-AMINOACYL-TRNA DEACYLASE"/>
    <property type="match status" value="1"/>
</dbReference>
<reference evidence="3" key="1">
    <citation type="submission" date="2016-10" db="EMBL/GenBank/DDBJ databases">
        <authorList>
            <person name="Varghese N."/>
            <person name="Submissions S."/>
        </authorList>
    </citation>
    <scope>NUCLEOTIDE SEQUENCE [LARGE SCALE GENOMIC DNA]</scope>
    <source>
        <strain evidence="3">KHC7</strain>
    </source>
</reference>
<feature type="binding site" evidence="1">
    <location>
        <position position="194"/>
    </location>
    <ligand>
        <name>a divalent metal cation</name>
        <dbReference type="ChEBI" id="CHEBI:60240"/>
        <label>1</label>
    </ligand>
</feature>
<evidence type="ECO:0000256" key="1">
    <source>
        <dbReference type="PIRSR" id="PIRSR005902-1"/>
    </source>
</evidence>
<dbReference type="STRING" id="571438.SAMN05192586_1322"/>
<feature type="binding site" evidence="1">
    <location>
        <position position="84"/>
    </location>
    <ligand>
        <name>a divalent metal cation</name>
        <dbReference type="ChEBI" id="CHEBI:60240"/>
        <label>1</label>
    </ligand>
</feature>
<feature type="binding site" evidence="1">
    <location>
        <position position="146"/>
    </location>
    <ligand>
        <name>a divalent metal cation</name>
        <dbReference type="ChEBI" id="CHEBI:60240"/>
        <label>2</label>
    </ligand>
</feature>
<feature type="binding site" evidence="1">
    <location>
        <position position="122"/>
    </location>
    <ligand>
        <name>a divalent metal cation</name>
        <dbReference type="ChEBI" id="CHEBI:60240"/>
        <label>2</label>
    </ligand>
</feature>
<dbReference type="PIRSF" id="PIRSF005902">
    <property type="entry name" value="DNase_TatD"/>
    <property type="match status" value="1"/>
</dbReference>
<dbReference type="PANTHER" id="PTHR46124:SF2">
    <property type="entry name" value="D-AMINOACYL-TRNA DEACYLASE"/>
    <property type="match status" value="1"/>
</dbReference>
<dbReference type="RefSeq" id="WP_092155415.1">
    <property type="nucleotide sequence ID" value="NZ_FNBX01000032.1"/>
</dbReference>
<dbReference type="OrthoDB" id="9810005at2"/>
<dbReference type="AlphaFoldDB" id="A0A1G7R852"/>
<organism evidence="2 3">
    <name type="scientific">Desulfovibrio legallii</name>
    <dbReference type="NCBI Taxonomy" id="571438"/>
    <lineage>
        <taxon>Bacteria</taxon>
        <taxon>Pseudomonadati</taxon>
        <taxon>Thermodesulfobacteriota</taxon>
        <taxon>Desulfovibrionia</taxon>
        <taxon>Desulfovibrionales</taxon>
        <taxon>Desulfovibrionaceae</taxon>
        <taxon>Desulfovibrio</taxon>
    </lineage>
</organism>
<keyword evidence="3" id="KW-1185">Reference proteome</keyword>
<sequence length="244" mass="27107">MIDLHTHLDLYPNALDILARVNNENRFTLAVTTSPRAWVATSQVFKEYGNIKVALGLHPEIAVEKYNELDLLLSSIPKSYFVGEVGIDGSTRYLKTLDKQELIFDSTIRECEKAGGRIISIHSRNAASKVLSTLKKYPGCGKPVLHWFSGSIAELKDAVKMECFFSVNPVMTSTKKGKDLISRIPSRLILPESDGPFASRKGNPVMPWEAMDVASDLSEIWSVSTQAVEETFLRNLDSLMDGKS</sequence>
<dbReference type="InterPro" id="IPR032466">
    <property type="entry name" value="Metal_Hydrolase"/>
</dbReference>
<dbReference type="SUPFAM" id="SSF51556">
    <property type="entry name" value="Metallo-dependent hydrolases"/>
    <property type="match status" value="1"/>
</dbReference>
<accession>A0A1G7R852</accession>
<dbReference type="NCBIfam" id="NF041926">
    <property type="entry name" value="QatD"/>
    <property type="match status" value="1"/>
</dbReference>
<gene>
    <name evidence="2" type="ORF">SAMN05192586_1322</name>
</gene>
<evidence type="ECO:0000313" key="2">
    <source>
        <dbReference type="EMBL" id="SDG06981.1"/>
    </source>
</evidence>
<feature type="binding site" evidence="1">
    <location>
        <position position="7"/>
    </location>
    <ligand>
        <name>a divalent metal cation</name>
        <dbReference type="ChEBI" id="CHEBI:60240"/>
        <label>1</label>
    </ligand>
</feature>
<dbReference type="Pfam" id="PF01026">
    <property type="entry name" value="TatD_DNase"/>
    <property type="match status" value="1"/>
</dbReference>
<name>A0A1G7R852_9BACT</name>
<feature type="binding site" evidence="1">
    <location>
        <position position="5"/>
    </location>
    <ligand>
        <name>a divalent metal cation</name>
        <dbReference type="ChEBI" id="CHEBI:60240"/>
        <label>1</label>
    </ligand>
</feature>
<dbReference type="Gene3D" id="3.20.20.140">
    <property type="entry name" value="Metal-dependent hydrolases"/>
    <property type="match status" value="1"/>
</dbReference>
<dbReference type="GO" id="GO:0016788">
    <property type="term" value="F:hydrolase activity, acting on ester bonds"/>
    <property type="evidence" value="ECO:0007669"/>
    <property type="project" value="InterPro"/>
</dbReference>
<keyword evidence="1" id="KW-0479">Metal-binding</keyword>
<dbReference type="EMBL" id="FNBX01000032">
    <property type="protein sequence ID" value="SDG06981.1"/>
    <property type="molecule type" value="Genomic_DNA"/>
</dbReference>
<dbReference type="InterPro" id="IPR001130">
    <property type="entry name" value="TatD-like"/>
</dbReference>
<dbReference type="Proteomes" id="UP000199355">
    <property type="component" value="Unassembled WGS sequence"/>
</dbReference>
<evidence type="ECO:0000313" key="3">
    <source>
        <dbReference type="Proteomes" id="UP000199355"/>
    </source>
</evidence>
<proteinExistence type="predicted"/>
<protein>
    <submittedName>
        <fullName evidence="2">TatD DNase family protein</fullName>
    </submittedName>
</protein>
<dbReference type="GO" id="GO:0046872">
    <property type="term" value="F:metal ion binding"/>
    <property type="evidence" value="ECO:0007669"/>
    <property type="project" value="UniProtKB-KW"/>
</dbReference>